<protein>
    <recommendedName>
        <fullName evidence="2">Methyltransferase domain-containing protein</fullName>
    </recommendedName>
</protein>
<dbReference type="GeneID" id="8744164"/>
<dbReference type="InterPro" id="IPR029063">
    <property type="entry name" value="SAM-dependent_MTases_sf"/>
</dbReference>
<dbReference type="EMBL" id="CP001860">
    <property type="protein sequence ID" value="ADB62406.1"/>
    <property type="molecule type" value="Genomic_DNA"/>
</dbReference>
<dbReference type="RefSeq" id="WP_012944659.1">
    <property type="nucleotide sequence ID" value="NC_013743.1"/>
</dbReference>
<dbReference type="SUPFAM" id="SSF53335">
    <property type="entry name" value="S-adenosyl-L-methionine-dependent methyltransferases"/>
    <property type="match status" value="1"/>
</dbReference>
<dbReference type="HOGENOM" id="CLU_1340716_0_0_2"/>
<gene>
    <name evidence="3" type="ordered locus">Htur_3544</name>
</gene>
<dbReference type="CDD" id="cd02440">
    <property type="entry name" value="AdoMet_MTases"/>
    <property type="match status" value="1"/>
</dbReference>
<sequence>MDSNDVRRQWAERSGEYSPEYYAYYGPNETSDAILRTLERFVDPTAPILELGCSSGRHLSHLYEHGFDSPVGIELNADAFDVMEEHYPDLAADGEFYHDAIEDVVREFDDDQFGAVYSVETLQHLHPDAEWVFEELARITDDLLITVENESELEERETEHDESKHTGSTEPADVSYVNDDFPLYYRDWSTIFTDLGFDEVDVQTGKRDTIRTFRAVPKSPDR</sequence>
<organism evidence="3 4">
    <name type="scientific">Haloterrigena turkmenica (strain ATCC 51198 / DSM 5511 / JCM 9101 / NCIMB 13204 / VKM B-1734 / 4k)</name>
    <name type="common">Halococcus turkmenicus</name>
    <dbReference type="NCBI Taxonomy" id="543526"/>
    <lineage>
        <taxon>Archaea</taxon>
        <taxon>Methanobacteriati</taxon>
        <taxon>Methanobacteriota</taxon>
        <taxon>Stenosarchaea group</taxon>
        <taxon>Halobacteria</taxon>
        <taxon>Halobacteriales</taxon>
        <taxon>Natrialbaceae</taxon>
        <taxon>Haloterrigena</taxon>
    </lineage>
</organism>
<feature type="domain" description="Methyltransferase" evidence="2">
    <location>
        <begin position="48"/>
        <end position="140"/>
    </location>
</feature>
<dbReference type="InterPro" id="IPR041698">
    <property type="entry name" value="Methyltransf_25"/>
</dbReference>
<dbReference type="AlphaFoldDB" id="D2RR10"/>
<evidence type="ECO:0000256" key="1">
    <source>
        <dbReference type="SAM" id="MobiDB-lite"/>
    </source>
</evidence>
<feature type="compositionally biased region" description="Basic and acidic residues" evidence="1">
    <location>
        <begin position="157"/>
        <end position="167"/>
    </location>
</feature>
<dbReference type="OrthoDB" id="6243at2157"/>
<reference evidence="3 4" key="1">
    <citation type="journal article" date="2010" name="Stand. Genomic Sci.">
        <title>Complete genome sequence of Haloterrigena turkmenica type strain (4k).</title>
        <authorList>
            <person name="Saunders E."/>
            <person name="Tindall B.J."/>
            <person name="Fahnrich R."/>
            <person name="Lapidus A."/>
            <person name="Copeland A."/>
            <person name="Del Rio T.G."/>
            <person name="Lucas S."/>
            <person name="Chen F."/>
            <person name="Tice H."/>
            <person name="Cheng J.F."/>
            <person name="Han C."/>
            <person name="Detter J.C."/>
            <person name="Bruce D."/>
            <person name="Goodwin L."/>
            <person name="Chain P."/>
            <person name="Pitluck S."/>
            <person name="Pati A."/>
            <person name="Ivanova N."/>
            <person name="Mavromatis K."/>
            <person name="Chen A."/>
            <person name="Palaniappan K."/>
            <person name="Land M."/>
            <person name="Hauser L."/>
            <person name="Chang Y.J."/>
            <person name="Jeffries C.D."/>
            <person name="Brettin T."/>
            <person name="Rohde M."/>
            <person name="Goker M."/>
            <person name="Bristow J."/>
            <person name="Eisen J.A."/>
            <person name="Markowitz V."/>
            <person name="Hugenholtz P."/>
            <person name="Klenk H.P."/>
            <person name="Kyrpides N.C."/>
        </authorList>
    </citation>
    <scope>NUCLEOTIDE SEQUENCE [LARGE SCALE GENOMIC DNA]</scope>
    <source>
        <strain evidence="4">ATCC 51198 / DSM 5511 / JCM 9101 / NCIMB 13204 / VKM B-1734 / 4k</strain>
    </source>
</reference>
<evidence type="ECO:0000313" key="4">
    <source>
        <dbReference type="Proteomes" id="UP000001903"/>
    </source>
</evidence>
<evidence type="ECO:0000259" key="2">
    <source>
        <dbReference type="Pfam" id="PF13649"/>
    </source>
</evidence>
<dbReference type="Pfam" id="PF13649">
    <property type="entry name" value="Methyltransf_25"/>
    <property type="match status" value="1"/>
</dbReference>
<dbReference type="Proteomes" id="UP000001903">
    <property type="component" value="Chromosome"/>
</dbReference>
<keyword evidence="4" id="KW-1185">Reference proteome</keyword>
<name>D2RR10_HALTV</name>
<dbReference type="eggNOG" id="arCOG06507">
    <property type="taxonomic scope" value="Archaea"/>
</dbReference>
<dbReference type="KEGG" id="htu:Htur_3544"/>
<dbReference type="Gene3D" id="3.40.50.150">
    <property type="entry name" value="Vaccinia Virus protein VP39"/>
    <property type="match status" value="1"/>
</dbReference>
<feature type="region of interest" description="Disordered" evidence="1">
    <location>
        <begin position="151"/>
        <end position="173"/>
    </location>
</feature>
<proteinExistence type="predicted"/>
<accession>D2RR10</accession>
<dbReference type="STRING" id="543526.Htur_3544"/>
<evidence type="ECO:0000313" key="3">
    <source>
        <dbReference type="EMBL" id="ADB62406.1"/>
    </source>
</evidence>